<name>A0A939NGN2_PRORE</name>
<accession>A0A939NGN2</accession>
<dbReference type="EMBL" id="JAGETQ010000089">
    <property type="protein sequence ID" value="MBO1916386.1"/>
    <property type="molecule type" value="Genomic_DNA"/>
</dbReference>
<evidence type="ECO:0000313" key="1">
    <source>
        <dbReference type="EMBL" id="MBO1916386.1"/>
    </source>
</evidence>
<proteinExistence type="predicted"/>
<protein>
    <submittedName>
        <fullName evidence="1">Uncharacterized protein</fullName>
    </submittedName>
</protein>
<organism evidence="1 2">
    <name type="scientific">Providencia rettgeri</name>
    <dbReference type="NCBI Taxonomy" id="587"/>
    <lineage>
        <taxon>Bacteria</taxon>
        <taxon>Pseudomonadati</taxon>
        <taxon>Pseudomonadota</taxon>
        <taxon>Gammaproteobacteria</taxon>
        <taxon>Enterobacterales</taxon>
        <taxon>Morganellaceae</taxon>
        <taxon>Providencia</taxon>
    </lineage>
</organism>
<evidence type="ECO:0000313" key="2">
    <source>
        <dbReference type="Proteomes" id="UP000664477"/>
    </source>
</evidence>
<dbReference type="AlphaFoldDB" id="A0A939NGN2"/>
<comment type="caution">
    <text evidence="1">The sequence shown here is derived from an EMBL/GenBank/DDBJ whole genome shotgun (WGS) entry which is preliminary data.</text>
</comment>
<dbReference type="Proteomes" id="UP000664477">
    <property type="component" value="Unassembled WGS sequence"/>
</dbReference>
<gene>
    <name evidence="1" type="ORF">J4727_14210</name>
</gene>
<reference evidence="1" key="1">
    <citation type="submission" date="2021-03" db="EMBL/GenBank/DDBJ databases">
        <title>Molecular epidemiology and mechanisms of colistin and carbapenem resistance in Enterobacteriaceae from clinical isolates, the environment and porcine samples in Pretoria, South Africa.</title>
        <authorList>
            <person name="Bogoshi D."/>
            <person name="Mbelle N.M."/>
            <person name="Naidoo V."/>
            <person name="Osei Sekyere J."/>
        </authorList>
    </citation>
    <scope>NUCLEOTIDE SEQUENCE</scope>
    <source>
        <strain evidence="1">C052</strain>
    </source>
</reference>
<sequence length="71" mass="8221">MDGGEVPLETYPIRALRTHQYLYIKNFELTAGQQENQARTTLHLRNMPIKFIAAMLILMPAQQKHSSLPKR</sequence>